<feature type="transmembrane region" description="Helical" evidence="1">
    <location>
        <begin position="79"/>
        <end position="108"/>
    </location>
</feature>
<organism evidence="2 3">
    <name type="scientific">Methanobacterium paludis (strain DSM 25820 / JCM 18151 / SWAN1)</name>
    <dbReference type="NCBI Taxonomy" id="868131"/>
    <lineage>
        <taxon>Archaea</taxon>
        <taxon>Methanobacteriati</taxon>
        <taxon>Methanobacteriota</taxon>
        <taxon>Methanomada group</taxon>
        <taxon>Methanobacteria</taxon>
        <taxon>Methanobacteriales</taxon>
        <taxon>Methanobacteriaceae</taxon>
        <taxon>Methanobacterium</taxon>
    </lineage>
</organism>
<proteinExistence type="predicted"/>
<dbReference type="eggNOG" id="arCOG10449">
    <property type="taxonomic scope" value="Archaea"/>
</dbReference>
<dbReference type="RefSeq" id="WP_013826323.1">
    <property type="nucleotide sequence ID" value="NC_015574.1"/>
</dbReference>
<sequence>MGYLICDKCDGYYELQSGESAEDFETCSCGGRLNFVDTIEVLNEPTKKSKTNKNHSNSGKEYFKEPNLKNRIMSINSRINILTVIIGLAASVLVFILASLLLGVLGIAGDGITFYAIFTLAIMAFIGSIVTGFLGCNSLEDGGINGGVLSLILLISLGLIIGIFMFVMISVTNSIMASLSPLLSSVGSSTASKTASNDSFFKFLWNVFYGFIAIVLTFVAGVGGGSLGVILKEKLNIQL</sequence>
<evidence type="ECO:0000313" key="3">
    <source>
        <dbReference type="Proteomes" id="UP000009231"/>
    </source>
</evidence>
<keyword evidence="3" id="KW-1185">Reference proteome</keyword>
<feature type="transmembrane region" description="Helical" evidence="1">
    <location>
        <begin position="148"/>
        <end position="171"/>
    </location>
</feature>
<dbReference type="HOGENOM" id="CLU_1159075_0_0_2"/>
<keyword evidence="1" id="KW-0812">Transmembrane</keyword>
<evidence type="ECO:0000313" key="2">
    <source>
        <dbReference type="EMBL" id="AEG18824.1"/>
    </source>
</evidence>
<dbReference type="AlphaFoldDB" id="F6D4G1"/>
<name>F6D4G1_METPW</name>
<accession>F6D4G1</accession>
<evidence type="ECO:0000256" key="1">
    <source>
        <dbReference type="SAM" id="Phobius"/>
    </source>
</evidence>
<feature type="transmembrane region" description="Helical" evidence="1">
    <location>
        <begin position="207"/>
        <end position="231"/>
    </location>
</feature>
<keyword evidence="1" id="KW-0472">Membrane</keyword>
<dbReference type="OrthoDB" id="70331at2157"/>
<keyword evidence="1" id="KW-1133">Transmembrane helix</keyword>
<protein>
    <submittedName>
        <fullName evidence="2">Uncharacterized protein</fullName>
    </submittedName>
</protein>
<dbReference type="KEGG" id="mew:MSWAN_1813"/>
<reference evidence="2 3" key="1">
    <citation type="journal article" date="2014" name="Int. J. Syst. Evol. Microbiol.">
        <title>Methanobacterium paludis sp. nov. and a novel strain of Methanobacterium lacus isolated from northern peatlands.</title>
        <authorList>
            <person name="Cadillo-Quiroz H."/>
            <person name="Brauer S.L."/>
            <person name="Goodson N."/>
            <person name="Yavitt J.B."/>
            <person name="Zinder S.H."/>
        </authorList>
    </citation>
    <scope>NUCLEOTIDE SEQUENCE [LARGE SCALE GENOMIC DNA]</scope>
    <source>
        <strain evidence="3">DSM 25820 / JCM 18151 / SWAN1</strain>
    </source>
</reference>
<dbReference type="Proteomes" id="UP000009231">
    <property type="component" value="Chromosome"/>
</dbReference>
<gene>
    <name evidence="2" type="ordered locus">MSWAN_1813</name>
</gene>
<feature type="transmembrane region" description="Helical" evidence="1">
    <location>
        <begin position="114"/>
        <end position="136"/>
    </location>
</feature>
<dbReference type="GeneID" id="25394802"/>
<dbReference type="EMBL" id="CP002772">
    <property type="protein sequence ID" value="AEG18824.1"/>
    <property type="molecule type" value="Genomic_DNA"/>
</dbReference>